<evidence type="ECO:0000256" key="1">
    <source>
        <dbReference type="SAM" id="MobiDB-lite"/>
    </source>
</evidence>
<dbReference type="EMBL" id="LR796371">
    <property type="protein sequence ID" value="CAB4139976.1"/>
    <property type="molecule type" value="Genomic_DNA"/>
</dbReference>
<gene>
    <name evidence="2" type="ORF">UFOVP397_12</name>
</gene>
<feature type="region of interest" description="Disordered" evidence="1">
    <location>
        <begin position="111"/>
        <end position="169"/>
    </location>
</feature>
<accession>A0A6J5M4E8</accession>
<protein>
    <recommendedName>
        <fullName evidence="3">Phage tail collar domain containing protein</fullName>
    </recommendedName>
</protein>
<organism evidence="2">
    <name type="scientific">uncultured Caudovirales phage</name>
    <dbReference type="NCBI Taxonomy" id="2100421"/>
    <lineage>
        <taxon>Viruses</taxon>
        <taxon>Duplodnaviria</taxon>
        <taxon>Heunggongvirae</taxon>
        <taxon>Uroviricota</taxon>
        <taxon>Caudoviricetes</taxon>
        <taxon>Peduoviridae</taxon>
        <taxon>Maltschvirus</taxon>
        <taxon>Maltschvirus maltsch</taxon>
    </lineage>
</organism>
<evidence type="ECO:0008006" key="3">
    <source>
        <dbReference type="Google" id="ProtNLM"/>
    </source>
</evidence>
<reference evidence="2" key="1">
    <citation type="submission" date="2020-04" db="EMBL/GenBank/DDBJ databases">
        <authorList>
            <person name="Chiriac C."/>
            <person name="Salcher M."/>
            <person name="Ghai R."/>
            <person name="Kavagutti S V."/>
        </authorList>
    </citation>
    <scope>NUCLEOTIDE SEQUENCE</scope>
</reference>
<proteinExistence type="predicted"/>
<evidence type="ECO:0000313" key="2">
    <source>
        <dbReference type="EMBL" id="CAB4139976.1"/>
    </source>
</evidence>
<dbReference type="SUPFAM" id="SSF88874">
    <property type="entry name" value="Receptor-binding domain of short tail fibre protein gp12"/>
    <property type="match status" value="1"/>
</dbReference>
<name>A0A6J5M4E8_9CAUD</name>
<sequence length="247" mass="24575">MPDTFTPTLNLTKVEINGSTSTWGQKLNANCDKTDTFATATNTTLASLDARLDVVEPQIAAMAGFTVPQGLIAMWSGAVANVPAGWALCNGSNGTPDLRDRFIVGAGGTRAPGATGGAASGTTNSAGAHTHSGATGGTAITEAQMPGHTHTGTTSSAGDHQHGTAGWGGAPGIAPVGNYGNTNNYVLTGGGTDVYSTSAAGAHSHAFTTSSAGGGQAHTHTIGSDGAHTHTVDTLPPFFALAFIMKL</sequence>
<feature type="compositionally biased region" description="Low complexity" evidence="1">
    <location>
        <begin position="120"/>
        <end position="156"/>
    </location>
</feature>
<feature type="region of interest" description="Disordered" evidence="1">
    <location>
        <begin position="207"/>
        <end position="229"/>
    </location>
</feature>
<dbReference type="CDD" id="cd22641">
    <property type="entry name" value="C24-like"/>
    <property type="match status" value="1"/>
</dbReference>